<accession>A0ABY4YPP8</accession>
<evidence type="ECO:0000256" key="1">
    <source>
        <dbReference type="SAM" id="SignalP"/>
    </source>
</evidence>
<evidence type="ECO:0000313" key="3">
    <source>
        <dbReference type="EMBL" id="USQ78531.1"/>
    </source>
</evidence>
<protein>
    <submittedName>
        <fullName evidence="3">SGNH/GDSL hydrolase family protein</fullName>
    </submittedName>
</protein>
<evidence type="ECO:0000259" key="2">
    <source>
        <dbReference type="Pfam" id="PF13472"/>
    </source>
</evidence>
<organism evidence="3 4">
    <name type="scientific">Ornithinimicrobium faecis</name>
    <dbReference type="NCBI Taxonomy" id="2934158"/>
    <lineage>
        <taxon>Bacteria</taxon>
        <taxon>Bacillati</taxon>
        <taxon>Actinomycetota</taxon>
        <taxon>Actinomycetes</taxon>
        <taxon>Micrococcales</taxon>
        <taxon>Ornithinimicrobiaceae</taxon>
        <taxon>Ornithinimicrobium</taxon>
    </lineage>
</organism>
<proteinExistence type="predicted"/>
<keyword evidence="3" id="KW-0378">Hydrolase</keyword>
<dbReference type="GO" id="GO:0016787">
    <property type="term" value="F:hydrolase activity"/>
    <property type="evidence" value="ECO:0007669"/>
    <property type="project" value="UniProtKB-KW"/>
</dbReference>
<dbReference type="RefSeq" id="WP_252591329.1">
    <property type="nucleotide sequence ID" value="NZ_CP099489.1"/>
</dbReference>
<gene>
    <name evidence="3" type="ORF">NF556_12895</name>
</gene>
<keyword evidence="4" id="KW-1185">Reference proteome</keyword>
<feature type="signal peptide" evidence="1">
    <location>
        <begin position="1"/>
        <end position="29"/>
    </location>
</feature>
<dbReference type="InterPro" id="IPR036514">
    <property type="entry name" value="SGNH_hydro_sf"/>
</dbReference>
<dbReference type="InterPro" id="IPR037460">
    <property type="entry name" value="SEST-like"/>
</dbReference>
<feature type="chain" id="PRO_5046210890" evidence="1">
    <location>
        <begin position="30"/>
        <end position="354"/>
    </location>
</feature>
<dbReference type="Pfam" id="PF13472">
    <property type="entry name" value="Lipase_GDSL_2"/>
    <property type="match status" value="1"/>
</dbReference>
<dbReference type="Gene3D" id="3.40.50.1110">
    <property type="entry name" value="SGNH hydrolase"/>
    <property type="match status" value="1"/>
</dbReference>
<dbReference type="Proteomes" id="UP001056455">
    <property type="component" value="Chromosome"/>
</dbReference>
<name>A0ABY4YPP8_9MICO</name>
<dbReference type="PANTHER" id="PTHR37981:SF1">
    <property type="entry name" value="SGNH HYDROLASE-TYPE ESTERASE DOMAIN-CONTAINING PROTEIN"/>
    <property type="match status" value="1"/>
</dbReference>
<keyword evidence="1" id="KW-0732">Signal</keyword>
<feature type="domain" description="SGNH hydrolase-type esterase" evidence="2">
    <location>
        <begin position="36"/>
        <end position="250"/>
    </location>
</feature>
<dbReference type="SUPFAM" id="SSF52266">
    <property type="entry name" value="SGNH hydrolase"/>
    <property type="match status" value="1"/>
</dbReference>
<dbReference type="EMBL" id="CP099489">
    <property type="protein sequence ID" value="USQ78531.1"/>
    <property type="molecule type" value="Genomic_DNA"/>
</dbReference>
<sequence>MTRSRPLTLLTVVPAGLVLALTGTVPAQADDTAYVALGDSFSAGTGTRASTDDCYRSPYGYPALIAQSQGLALDYQACSGATTADVLNNQVGALSADTDLVTMTIGGNDLGFADVITECALPGWLSDCDGAIADGRAVLKGQLPGRYDNVLAAIDSGAPNADVRIAGYPHLFNGEDCNLATFFSGSEMSQLNAATDELDALVEAKTTAAGHTYVDPRGAFDGHAVCDDAEWVNGLSWPIVESFHPNRDGNIAYADLFSAGAGSAAATSVPPESRSQGFQSSIDQRADAVLNMDLTSPDNLRAAEAAGVSPERLTALVEQLRSGDDAVVADALADLARLDKQHERLEARAGVITR</sequence>
<dbReference type="InterPro" id="IPR013830">
    <property type="entry name" value="SGNH_hydro"/>
</dbReference>
<dbReference type="PANTHER" id="PTHR37981">
    <property type="entry name" value="LIPASE 2"/>
    <property type="match status" value="1"/>
</dbReference>
<dbReference type="CDD" id="cd01823">
    <property type="entry name" value="SEST_like"/>
    <property type="match status" value="1"/>
</dbReference>
<reference evidence="3" key="1">
    <citation type="submission" date="2022-06" db="EMBL/GenBank/DDBJ databases">
        <title>Ornithinimicrobium HY1793.</title>
        <authorList>
            <person name="Huang Y."/>
        </authorList>
    </citation>
    <scope>NUCLEOTIDE SEQUENCE</scope>
    <source>
        <strain evidence="3">HY1793</strain>
    </source>
</reference>
<evidence type="ECO:0000313" key="4">
    <source>
        <dbReference type="Proteomes" id="UP001056455"/>
    </source>
</evidence>